<dbReference type="Gene3D" id="3.40.50.2000">
    <property type="entry name" value="Glycogen Phosphorylase B"/>
    <property type="match status" value="1"/>
</dbReference>
<gene>
    <name evidence="4" type="ORF">A8O14_00645</name>
</gene>
<dbReference type="SUPFAM" id="SSF48439">
    <property type="entry name" value="Protein prenylyltransferase"/>
    <property type="match status" value="1"/>
</dbReference>
<dbReference type="RefSeq" id="WP_068947745.1">
    <property type="nucleotide sequence ID" value="NZ_CP015922.1"/>
</dbReference>
<dbReference type="OrthoDB" id="9814129at2"/>
<dbReference type="PANTHER" id="PTHR44858:SF1">
    <property type="entry name" value="UDP-N-ACETYLGLUCOSAMINE--PEPTIDE N-ACETYLGLUCOSAMINYLTRANSFERASE SPINDLY-RELATED"/>
    <property type="match status" value="1"/>
</dbReference>
<feature type="repeat" description="TPR" evidence="3">
    <location>
        <begin position="171"/>
        <end position="204"/>
    </location>
</feature>
<dbReference type="SMART" id="SM00028">
    <property type="entry name" value="TPR"/>
    <property type="match status" value="10"/>
</dbReference>
<keyword evidence="5" id="KW-1185">Reference proteome</keyword>
<reference evidence="5" key="1">
    <citation type="submission" date="2016-05" db="EMBL/GenBank/DDBJ databases">
        <title>Polynucleobacter sp. QLW-P1FAT50C-4 genome.</title>
        <authorList>
            <person name="Hahn M.W."/>
        </authorList>
    </citation>
    <scope>NUCLEOTIDE SEQUENCE [LARGE SCALE GENOMIC DNA]</scope>
    <source>
        <strain evidence="5">QLW-P1FAT50C-4</strain>
    </source>
</reference>
<protein>
    <submittedName>
        <fullName evidence="4">Uncharacterized protein</fullName>
    </submittedName>
</protein>
<feature type="repeat" description="TPR" evidence="3">
    <location>
        <begin position="239"/>
        <end position="272"/>
    </location>
</feature>
<dbReference type="Pfam" id="PF01075">
    <property type="entry name" value="Glyco_transf_9"/>
    <property type="match status" value="1"/>
</dbReference>
<dbReference type="PROSITE" id="PS50005">
    <property type="entry name" value="TPR"/>
    <property type="match status" value="8"/>
</dbReference>
<dbReference type="Gene3D" id="1.25.40.10">
    <property type="entry name" value="Tetratricopeptide repeat domain"/>
    <property type="match status" value="5"/>
</dbReference>
<dbReference type="GO" id="GO:0016757">
    <property type="term" value="F:glycosyltransferase activity"/>
    <property type="evidence" value="ECO:0007669"/>
    <property type="project" value="InterPro"/>
</dbReference>
<sequence length="668" mass="76276">MNPLLRQAVLEQQRTNFTQAFNLYAQFLEQNPNDPKGLFLFGLFEAQRGNLLKGLELLTKSIHENPHNTDAHYNQAVIYLRLSQFTEAKKSLEKAIQLNPLLAEAHFNLGVVFMLEKNSKLALDHLSRTIKIKPHFLDALIRRGLIHLENQQFDLALQDFKAVLAINPQHLDALLNSGVAFQKSGRLNEALERYQLTLQLKPDWADALLNTGVTLSKLKRFEEALVCYEKAFSLIPDAPDLWSNKGITLSKLRKFDQATACFDKAIEINPNYAEAWLNKGNNFHSASQFPEAIQCFDKAIEINPNYAEAWSNKGVSLSFLKQFDEAIDCYNKAINLDKTYVDSRWNLAISQLTTGKFSEGWNNYEYRWDISNPIPKQFTHIPRLNSLEQLGGGNILVWFEQGLGDTIQFCRYVTLLKKYAASISLVVQPSLVEVLGDLRNYCQIYSHEDLPSEKFDFQCPLLSLPRLFVNTAVATPYLKADPIKSAIWKSRLANGDNRLKVGLVWNGGFRADQPEVWSINERRNIPFEIFANLRLVPGVDFFSLQKGEPAESELLSQKNQFWPNANFCNYVSELHNFSDTAALIDNLDLVISVDTSTAHLAGAMGKPVWILNRFDACWRWQVNRKDSPWYPTAKLFHQKQHGDWAQVIDEVRLELTSTINNTTFTKIV</sequence>
<proteinExistence type="predicted"/>
<evidence type="ECO:0000313" key="4">
    <source>
        <dbReference type="EMBL" id="ANI98736.1"/>
    </source>
</evidence>
<evidence type="ECO:0000256" key="1">
    <source>
        <dbReference type="ARBA" id="ARBA00022737"/>
    </source>
</evidence>
<dbReference type="AlphaFoldDB" id="A0A191UCX5"/>
<dbReference type="InterPro" id="IPR019734">
    <property type="entry name" value="TPR_rpt"/>
</dbReference>
<dbReference type="KEGG" id="pwu:A8O14_00645"/>
<dbReference type="Pfam" id="PF14559">
    <property type="entry name" value="TPR_19"/>
    <property type="match status" value="1"/>
</dbReference>
<accession>A0A191UCX5</accession>
<dbReference type="PANTHER" id="PTHR44858">
    <property type="entry name" value="TETRATRICOPEPTIDE REPEAT PROTEIN 6"/>
    <property type="match status" value="1"/>
</dbReference>
<evidence type="ECO:0000256" key="2">
    <source>
        <dbReference type="ARBA" id="ARBA00022803"/>
    </source>
</evidence>
<evidence type="ECO:0000313" key="5">
    <source>
        <dbReference type="Proteomes" id="UP000078463"/>
    </source>
</evidence>
<feature type="repeat" description="TPR" evidence="3">
    <location>
        <begin position="307"/>
        <end position="340"/>
    </location>
</feature>
<dbReference type="InterPro" id="IPR011990">
    <property type="entry name" value="TPR-like_helical_dom_sf"/>
</dbReference>
<dbReference type="EMBL" id="CP015922">
    <property type="protein sequence ID" value="ANI98736.1"/>
    <property type="molecule type" value="Genomic_DNA"/>
</dbReference>
<feature type="repeat" description="TPR" evidence="3">
    <location>
        <begin position="273"/>
        <end position="306"/>
    </location>
</feature>
<dbReference type="SUPFAM" id="SSF48452">
    <property type="entry name" value="TPR-like"/>
    <property type="match status" value="1"/>
</dbReference>
<keyword evidence="2 3" id="KW-0802">TPR repeat</keyword>
<dbReference type="PROSITE" id="PS50293">
    <property type="entry name" value="TPR_REGION"/>
    <property type="match status" value="3"/>
</dbReference>
<feature type="repeat" description="TPR" evidence="3">
    <location>
        <begin position="205"/>
        <end position="238"/>
    </location>
</feature>
<feature type="repeat" description="TPR" evidence="3">
    <location>
        <begin position="69"/>
        <end position="102"/>
    </location>
</feature>
<dbReference type="STRING" id="1743168.A8O14_00645"/>
<evidence type="ECO:0000256" key="3">
    <source>
        <dbReference type="PROSITE-ProRule" id="PRU00339"/>
    </source>
</evidence>
<feature type="repeat" description="TPR" evidence="3">
    <location>
        <begin position="137"/>
        <end position="170"/>
    </location>
</feature>
<dbReference type="InterPro" id="IPR002201">
    <property type="entry name" value="Glyco_trans_9"/>
</dbReference>
<keyword evidence="1" id="KW-0677">Repeat</keyword>
<name>A0A191UCX5_9BURK</name>
<dbReference type="SUPFAM" id="SSF53756">
    <property type="entry name" value="UDP-Glycosyltransferase/glycogen phosphorylase"/>
    <property type="match status" value="1"/>
</dbReference>
<dbReference type="InterPro" id="IPR050498">
    <property type="entry name" value="Ycf3"/>
</dbReference>
<organism evidence="4 5">
    <name type="scientific">Polynucleobacter wuianus</name>
    <dbReference type="NCBI Taxonomy" id="1743168"/>
    <lineage>
        <taxon>Bacteria</taxon>
        <taxon>Pseudomonadati</taxon>
        <taxon>Pseudomonadota</taxon>
        <taxon>Betaproteobacteria</taxon>
        <taxon>Burkholderiales</taxon>
        <taxon>Burkholderiaceae</taxon>
        <taxon>Polynucleobacter</taxon>
    </lineage>
</organism>
<dbReference type="Pfam" id="PF00515">
    <property type="entry name" value="TPR_1"/>
    <property type="match status" value="4"/>
</dbReference>
<feature type="repeat" description="TPR" evidence="3">
    <location>
        <begin position="103"/>
        <end position="136"/>
    </location>
</feature>
<dbReference type="Proteomes" id="UP000078463">
    <property type="component" value="Chromosome"/>
</dbReference>